<dbReference type="EMBL" id="CP013236">
    <property type="protein sequence ID" value="AMP13656.1"/>
    <property type="molecule type" value="Genomic_DNA"/>
</dbReference>
<dbReference type="Proteomes" id="UP000074914">
    <property type="component" value="Chromosome"/>
</dbReference>
<proteinExistence type="predicted"/>
<protein>
    <submittedName>
        <fullName evidence="1">Uncharacterized protein</fullName>
    </submittedName>
</protein>
<keyword evidence="2" id="KW-1185">Reference proteome</keyword>
<evidence type="ECO:0000313" key="1">
    <source>
        <dbReference type="EMBL" id="AMP13656.1"/>
    </source>
</evidence>
<accession>A0ABM5Z3T7</accession>
<gene>
    <name evidence="1" type="ORF">CPter291_1382</name>
</gene>
<name>A0ABM5Z3T7_9BURK</name>
<evidence type="ECO:0000313" key="2">
    <source>
        <dbReference type="Proteomes" id="UP000074914"/>
    </source>
</evidence>
<organism evidence="1 2">
    <name type="scientific">Collimonas pratensis</name>
    <dbReference type="NCBI Taxonomy" id="279113"/>
    <lineage>
        <taxon>Bacteria</taxon>
        <taxon>Pseudomonadati</taxon>
        <taxon>Pseudomonadota</taxon>
        <taxon>Betaproteobacteria</taxon>
        <taxon>Burkholderiales</taxon>
        <taxon>Oxalobacteraceae</taxon>
        <taxon>Collimonas</taxon>
    </lineage>
</organism>
<sequence>MHPEMLAVMEDQWDQEAAEDRYLIQNQIPAVAVAVMLRLFRCNVKHTLK</sequence>
<reference evidence="1 2" key="1">
    <citation type="submission" date="2015-11" db="EMBL/GenBank/DDBJ databases">
        <title>Exploring the genomic traits of fungus-feeding bacterial genus Collimonas.</title>
        <authorList>
            <person name="Song C."/>
            <person name="Schmidt R."/>
            <person name="de Jager V."/>
            <person name="Krzyzanowska D."/>
            <person name="Jongedijk E."/>
            <person name="Cankar K."/>
            <person name="Beekwilder J."/>
            <person name="van Veen A."/>
            <person name="de Boer W."/>
            <person name="van Veen J.A."/>
            <person name="Garbeva P."/>
        </authorList>
    </citation>
    <scope>NUCLEOTIDE SEQUENCE [LARGE SCALE GENOMIC DNA]</scope>
    <source>
        <strain evidence="1 2">Ter291</strain>
    </source>
</reference>